<evidence type="ECO:0000259" key="2">
    <source>
        <dbReference type="Pfam" id="PF17930"/>
    </source>
</evidence>
<dbReference type="EMBL" id="FXXQ01000001">
    <property type="protein sequence ID" value="SMX22245.1"/>
    <property type="molecule type" value="Genomic_DNA"/>
</dbReference>
<dbReference type="RefSeq" id="WP_093972226.1">
    <property type="nucleotide sequence ID" value="NZ_FXXQ01000001.1"/>
</dbReference>
<feature type="domain" description="LpxI N-terminal" evidence="2">
    <location>
        <begin position="2"/>
        <end position="125"/>
    </location>
</feature>
<organism evidence="3 4">
    <name type="scientific">Boseongicola aestuarii</name>
    <dbReference type="NCBI Taxonomy" id="1470561"/>
    <lineage>
        <taxon>Bacteria</taxon>
        <taxon>Pseudomonadati</taxon>
        <taxon>Pseudomonadota</taxon>
        <taxon>Alphaproteobacteria</taxon>
        <taxon>Rhodobacterales</taxon>
        <taxon>Paracoccaceae</taxon>
        <taxon>Boseongicola</taxon>
    </lineage>
</organism>
<dbReference type="InterPro" id="IPR053174">
    <property type="entry name" value="LpxI"/>
</dbReference>
<reference evidence="3 4" key="1">
    <citation type="submission" date="2017-05" db="EMBL/GenBank/DDBJ databases">
        <authorList>
            <person name="Song R."/>
            <person name="Chenine A.L."/>
            <person name="Ruprecht R.M."/>
        </authorList>
    </citation>
    <scope>NUCLEOTIDE SEQUENCE [LARGE SCALE GENOMIC DNA]</scope>
    <source>
        <strain evidence="3 4">CECT 8489</strain>
    </source>
</reference>
<evidence type="ECO:0000313" key="4">
    <source>
        <dbReference type="Proteomes" id="UP000201838"/>
    </source>
</evidence>
<proteinExistence type="predicted"/>
<dbReference type="Pfam" id="PF06230">
    <property type="entry name" value="LpxI_C"/>
    <property type="match status" value="1"/>
</dbReference>
<evidence type="ECO:0000259" key="1">
    <source>
        <dbReference type="Pfam" id="PF06230"/>
    </source>
</evidence>
<dbReference type="Gene3D" id="3.40.50.20">
    <property type="match status" value="1"/>
</dbReference>
<evidence type="ECO:0000313" key="3">
    <source>
        <dbReference type="EMBL" id="SMX22245.1"/>
    </source>
</evidence>
<dbReference type="Proteomes" id="UP000201838">
    <property type="component" value="Unassembled WGS sequence"/>
</dbReference>
<sequence>MLALIAGQGRLPRILVDWLSTPPHIASLEGFDPEGLTPDRRFRLETLGTLISDLKAAGITEVCFAGAIARPEVDPSALDAATMPLVPRILAALQMGDDAALRVVLSIFEEAGLQIRAASAIAPDLLPAEGVVSKRQIEDHHRLDAKRAAEIAAALGDLDLGQSCVVRKGQALALEALPGTDFMLETLVGTAFGPGGLFFKAKKPAQDARIDLPVVGVETVQRVAKAGLDGLVIEAGGVMVLDLADVVAAADGAGVFLWVRSG</sequence>
<protein>
    <recommendedName>
        <fullName evidence="5">Phosphatidate cytidylyltransferase</fullName>
    </recommendedName>
</protein>
<accession>A0A238IWL9</accession>
<dbReference type="InterPro" id="IPR043167">
    <property type="entry name" value="LpxI_C_sf"/>
</dbReference>
<dbReference type="PANTHER" id="PTHR39962:SF1">
    <property type="entry name" value="LPXI FAMILY PROTEIN"/>
    <property type="match status" value="1"/>
</dbReference>
<gene>
    <name evidence="3" type="ORF">BOA8489_00336</name>
</gene>
<feature type="domain" description="LpxI C-terminal" evidence="1">
    <location>
        <begin position="129"/>
        <end position="258"/>
    </location>
</feature>
<dbReference type="InterPro" id="IPR041255">
    <property type="entry name" value="LpxI_N"/>
</dbReference>
<keyword evidence="4" id="KW-1185">Reference proteome</keyword>
<dbReference type="InterPro" id="IPR010415">
    <property type="entry name" value="LpxI_C"/>
</dbReference>
<dbReference type="OrthoDB" id="9789836at2"/>
<evidence type="ECO:0008006" key="5">
    <source>
        <dbReference type="Google" id="ProtNLM"/>
    </source>
</evidence>
<dbReference type="PANTHER" id="PTHR39962">
    <property type="entry name" value="BLL4848 PROTEIN"/>
    <property type="match status" value="1"/>
</dbReference>
<dbReference type="Gene3D" id="3.40.140.80">
    <property type="match status" value="1"/>
</dbReference>
<dbReference type="AlphaFoldDB" id="A0A238IWL9"/>
<name>A0A238IWL9_9RHOB</name>
<dbReference type="Pfam" id="PF17930">
    <property type="entry name" value="LpxI_N"/>
    <property type="match status" value="1"/>
</dbReference>